<dbReference type="AlphaFoldDB" id="A0AA38F8R8"/>
<comment type="caution">
    <text evidence="1">The sequence shown here is derived from an EMBL/GenBank/DDBJ whole genome shotgun (WGS) entry which is preliminary data.</text>
</comment>
<feature type="non-terminal residue" evidence="1">
    <location>
        <position position="110"/>
    </location>
</feature>
<organism evidence="1 2">
    <name type="scientific">Taxus chinensis</name>
    <name type="common">Chinese yew</name>
    <name type="synonym">Taxus wallichiana var. chinensis</name>
    <dbReference type="NCBI Taxonomy" id="29808"/>
    <lineage>
        <taxon>Eukaryota</taxon>
        <taxon>Viridiplantae</taxon>
        <taxon>Streptophyta</taxon>
        <taxon>Embryophyta</taxon>
        <taxon>Tracheophyta</taxon>
        <taxon>Spermatophyta</taxon>
        <taxon>Pinopsida</taxon>
        <taxon>Pinidae</taxon>
        <taxon>Conifers II</taxon>
        <taxon>Cupressales</taxon>
        <taxon>Taxaceae</taxon>
        <taxon>Taxus</taxon>
    </lineage>
</organism>
<feature type="non-terminal residue" evidence="1">
    <location>
        <position position="1"/>
    </location>
</feature>
<gene>
    <name evidence="1" type="ORF">KI387_041913</name>
</gene>
<proteinExistence type="predicted"/>
<sequence length="110" mass="11939">VKPLVYAHQLFCSCSTDADVHANATLHEAVKLASFMKIPAKMKTAGRKEKWKPPPSGWIKVIFYGASKGNPCTFRGSCILLDDKGQVMLSFSLSTVSIKNFKGGAATSFK</sequence>
<dbReference type="EMBL" id="JAHRHJ020002074">
    <property type="protein sequence ID" value="KAH9292900.1"/>
    <property type="molecule type" value="Genomic_DNA"/>
</dbReference>
<evidence type="ECO:0000313" key="2">
    <source>
        <dbReference type="Proteomes" id="UP000824469"/>
    </source>
</evidence>
<evidence type="ECO:0000313" key="1">
    <source>
        <dbReference type="EMBL" id="KAH9292900.1"/>
    </source>
</evidence>
<protein>
    <submittedName>
        <fullName evidence="1">Uncharacterized protein</fullName>
    </submittedName>
</protein>
<name>A0AA38F8R8_TAXCH</name>
<keyword evidence="2" id="KW-1185">Reference proteome</keyword>
<reference evidence="1 2" key="1">
    <citation type="journal article" date="2021" name="Nat. Plants">
        <title>The Taxus genome provides insights into paclitaxel biosynthesis.</title>
        <authorList>
            <person name="Xiong X."/>
            <person name="Gou J."/>
            <person name="Liao Q."/>
            <person name="Li Y."/>
            <person name="Zhou Q."/>
            <person name="Bi G."/>
            <person name="Li C."/>
            <person name="Du R."/>
            <person name="Wang X."/>
            <person name="Sun T."/>
            <person name="Guo L."/>
            <person name="Liang H."/>
            <person name="Lu P."/>
            <person name="Wu Y."/>
            <person name="Zhang Z."/>
            <person name="Ro D.K."/>
            <person name="Shang Y."/>
            <person name="Huang S."/>
            <person name="Yan J."/>
        </authorList>
    </citation>
    <scope>NUCLEOTIDE SEQUENCE [LARGE SCALE GENOMIC DNA]</scope>
    <source>
        <strain evidence="1">Ta-2019</strain>
    </source>
</reference>
<accession>A0AA38F8R8</accession>
<dbReference type="Proteomes" id="UP000824469">
    <property type="component" value="Unassembled WGS sequence"/>
</dbReference>